<comment type="subcellular location">
    <subcellularLocation>
        <location evidence="1">Cell membrane</location>
        <topology evidence="1">Multi-pass membrane protein</topology>
    </subcellularLocation>
</comment>
<feature type="transmembrane region" description="Helical" evidence="8">
    <location>
        <begin position="182"/>
        <end position="203"/>
    </location>
</feature>
<evidence type="ECO:0000313" key="9">
    <source>
        <dbReference type="EMBL" id="OQD42612.1"/>
    </source>
</evidence>
<evidence type="ECO:0000256" key="7">
    <source>
        <dbReference type="PIRSR" id="PIRSR604254-1"/>
    </source>
</evidence>
<dbReference type="NCBIfam" id="TIGR01065">
    <property type="entry name" value="hlyIII"/>
    <property type="match status" value="1"/>
</dbReference>
<comment type="similarity">
    <text evidence="2">Belongs to the UPF0073 (Hly-III) family.</text>
</comment>
<dbReference type="GO" id="GO:0140911">
    <property type="term" value="F:pore-forming activity"/>
    <property type="evidence" value="ECO:0007669"/>
    <property type="project" value="InterPro"/>
</dbReference>
<keyword evidence="3" id="KW-1003">Cell membrane</keyword>
<keyword evidence="10" id="KW-1185">Reference proteome</keyword>
<evidence type="ECO:0000256" key="2">
    <source>
        <dbReference type="ARBA" id="ARBA00008488"/>
    </source>
</evidence>
<reference evidence="9 10" key="1">
    <citation type="submission" date="2016-12" db="EMBL/GenBank/DDBJ databases">
        <authorList>
            <person name="Song W.-J."/>
            <person name="Kurnit D.M."/>
        </authorList>
    </citation>
    <scope>NUCLEOTIDE SEQUENCE [LARGE SCALE GENOMIC DNA]</scope>
    <source>
        <strain evidence="9 10">HSG9</strain>
    </source>
</reference>
<dbReference type="GO" id="GO:0005886">
    <property type="term" value="C:plasma membrane"/>
    <property type="evidence" value="ECO:0007669"/>
    <property type="project" value="UniProtKB-SubCell"/>
</dbReference>
<keyword evidence="7" id="KW-0862">Zinc</keyword>
<keyword evidence="5 8" id="KW-1133">Transmembrane helix</keyword>
<dbReference type="InterPro" id="IPR005744">
    <property type="entry name" value="Hy-lIII"/>
</dbReference>
<evidence type="ECO:0000256" key="3">
    <source>
        <dbReference type="ARBA" id="ARBA00022475"/>
    </source>
</evidence>
<dbReference type="PANTHER" id="PTHR20855">
    <property type="entry name" value="ADIPOR/PROGESTIN RECEPTOR-RELATED"/>
    <property type="match status" value="1"/>
</dbReference>
<name>A0A1V6LR12_9FLAO</name>
<feature type="transmembrane region" description="Helical" evidence="8">
    <location>
        <begin position="130"/>
        <end position="151"/>
    </location>
</feature>
<feature type="binding site" evidence="7">
    <location>
        <position position="188"/>
    </location>
    <ligand>
        <name>Zn(2+)</name>
        <dbReference type="ChEBI" id="CHEBI:29105"/>
    </ligand>
</feature>
<keyword evidence="7" id="KW-0479">Metal-binding</keyword>
<feature type="transmembrane region" description="Helical" evidence="8">
    <location>
        <begin position="82"/>
        <end position="98"/>
    </location>
</feature>
<evidence type="ECO:0000256" key="1">
    <source>
        <dbReference type="ARBA" id="ARBA00004651"/>
    </source>
</evidence>
<evidence type="ECO:0000256" key="8">
    <source>
        <dbReference type="SAM" id="Phobius"/>
    </source>
</evidence>
<protein>
    <submittedName>
        <fullName evidence="9">Hemolysin III family protein</fullName>
    </submittedName>
</protein>
<feature type="transmembrane region" description="Helical" evidence="8">
    <location>
        <begin position="16"/>
        <end position="34"/>
    </location>
</feature>
<dbReference type="AlphaFoldDB" id="A0A1V6LR12"/>
<dbReference type="Proteomes" id="UP000191680">
    <property type="component" value="Unassembled WGS sequence"/>
</dbReference>
<evidence type="ECO:0000256" key="4">
    <source>
        <dbReference type="ARBA" id="ARBA00022692"/>
    </source>
</evidence>
<sequence>MNVNQRKEITEELWNAYSHGTGVVLSLVGAIWLLTTTKENLLFPLTIYAISLVLLFTASTVYHSVYNPDIKFKLRKLDHISIYYLIAGTYTPICLSILKPSLGLLLLILVWGIAIIGTILKLWLTGKYEVISLVLYGIMGWLVVIDFDFILQNEITDFTYLAIGGIFYTVGILFYANKRIPFNHFIWHIFVLVGAACHWYFIYKEVVLK</sequence>
<feature type="transmembrane region" description="Helical" evidence="8">
    <location>
        <begin position="105"/>
        <end position="124"/>
    </location>
</feature>
<feature type="binding site" evidence="7">
    <location>
        <position position="63"/>
    </location>
    <ligand>
        <name>Zn(2+)</name>
        <dbReference type="ChEBI" id="CHEBI:29105"/>
    </ligand>
</feature>
<dbReference type="InterPro" id="IPR004254">
    <property type="entry name" value="AdipoR/HlyIII-related"/>
</dbReference>
<feature type="binding site" evidence="7">
    <location>
        <position position="184"/>
    </location>
    <ligand>
        <name>Zn(2+)</name>
        <dbReference type="ChEBI" id="CHEBI:29105"/>
    </ligand>
</feature>
<keyword evidence="6 8" id="KW-0472">Membrane</keyword>
<evidence type="ECO:0000256" key="6">
    <source>
        <dbReference type="ARBA" id="ARBA00023136"/>
    </source>
</evidence>
<proteinExistence type="inferred from homology"/>
<dbReference type="EMBL" id="MTBC01000005">
    <property type="protein sequence ID" value="OQD42612.1"/>
    <property type="molecule type" value="Genomic_DNA"/>
</dbReference>
<dbReference type="PANTHER" id="PTHR20855:SF3">
    <property type="entry name" value="LD03007P"/>
    <property type="match status" value="1"/>
</dbReference>
<keyword evidence="4 8" id="KW-0812">Transmembrane</keyword>
<comment type="caution">
    <text evidence="9">The sequence shown here is derived from an EMBL/GenBank/DDBJ whole genome shotgun (WGS) entry which is preliminary data.</text>
</comment>
<dbReference type="GO" id="GO:0046872">
    <property type="term" value="F:metal ion binding"/>
    <property type="evidence" value="ECO:0007669"/>
    <property type="project" value="UniProtKB-KW"/>
</dbReference>
<evidence type="ECO:0000313" key="10">
    <source>
        <dbReference type="Proteomes" id="UP000191680"/>
    </source>
</evidence>
<dbReference type="OrthoDB" id="9813689at2"/>
<gene>
    <name evidence="9" type="ORF">BUL40_08775</name>
</gene>
<evidence type="ECO:0000256" key="5">
    <source>
        <dbReference type="ARBA" id="ARBA00022989"/>
    </source>
</evidence>
<feature type="transmembrane region" description="Helical" evidence="8">
    <location>
        <begin position="158"/>
        <end position="176"/>
    </location>
</feature>
<dbReference type="RefSeq" id="WP_080318956.1">
    <property type="nucleotide sequence ID" value="NZ_MTBC01000005.1"/>
</dbReference>
<feature type="transmembrane region" description="Helical" evidence="8">
    <location>
        <begin position="41"/>
        <end position="62"/>
    </location>
</feature>
<organism evidence="9 10">
    <name type="scientific">Croceivirga radicis</name>
    <dbReference type="NCBI Taxonomy" id="1929488"/>
    <lineage>
        <taxon>Bacteria</taxon>
        <taxon>Pseudomonadati</taxon>
        <taxon>Bacteroidota</taxon>
        <taxon>Flavobacteriia</taxon>
        <taxon>Flavobacteriales</taxon>
        <taxon>Flavobacteriaceae</taxon>
        <taxon>Croceivirga</taxon>
    </lineage>
</organism>
<dbReference type="Pfam" id="PF03006">
    <property type="entry name" value="HlyIII"/>
    <property type="match status" value="1"/>
</dbReference>
<accession>A0A1V6LR12</accession>